<dbReference type="InterPro" id="IPR036691">
    <property type="entry name" value="Endo/exonu/phosph_ase_sf"/>
</dbReference>
<name>A0A381P1Y6_9ZZZZ</name>
<organism evidence="2">
    <name type="scientific">marine metagenome</name>
    <dbReference type="NCBI Taxonomy" id="408172"/>
    <lineage>
        <taxon>unclassified sequences</taxon>
        <taxon>metagenomes</taxon>
        <taxon>ecological metagenomes</taxon>
    </lineage>
</organism>
<sequence length="558" mass="62365">MTYNLLNFTGDDNAREGDLQMIIDAIAPDIIVAQEIDGNDGYEHVLSDVLDPIDSGLYEGAPFTDQNNTNIDIALFYKPEKFSFISTSTINTTNNWGNRDVIEFIMLHNTSQIEIRFYGLHFKAGTGDDNETERAEEAGALRDHLNGLDPEDYFIALGDFNLYHSGEEAWQRLTESQDDNDGRLSDPINQAGNWHNNSAYDEIHTQSSRGYYNGQNYGGLDDRFDFILSSANILAGNEGTCYYIQDTYTSYGNDGNHFNEAVNDGSNTAVSGTIANALVEASDHLPVYMDLWFDDLEYSDEGIVITEIMPNPSAVSDSYGEWIEIYNTTDSTIDIEGWMMMDSDSDEHLITNDTMSILVQPGEYFILANNSDSSLNGGLSIDYVYSGYDLSNSDDEIILADDQGRIVNEVHYINSWPFSNGISMEMHSPDADNSQEQNWYASSIPYGDGDLGTPGVGWDGTVDISTEIELPSTIHLLPCYPNPFNPHTIIRFEIYDVSDIELQIYDMAGKFIGSPLNGRIPIGLHQVSWTPENNTSGVYFIHLISENRSKTQKVIFLK</sequence>
<dbReference type="InterPro" id="IPR026444">
    <property type="entry name" value="Secre_tail"/>
</dbReference>
<dbReference type="Pfam" id="PF00932">
    <property type="entry name" value="LTD"/>
    <property type="match status" value="1"/>
</dbReference>
<dbReference type="Gene3D" id="3.60.10.10">
    <property type="entry name" value="Endonuclease/exonuclease/phosphatase"/>
    <property type="match status" value="1"/>
</dbReference>
<dbReference type="InterPro" id="IPR036415">
    <property type="entry name" value="Lamin_tail_dom_sf"/>
</dbReference>
<evidence type="ECO:0000313" key="2">
    <source>
        <dbReference type="EMBL" id="SUZ60921.1"/>
    </source>
</evidence>
<protein>
    <recommendedName>
        <fullName evidence="1">LTD domain-containing protein</fullName>
    </recommendedName>
</protein>
<feature type="domain" description="LTD" evidence="1">
    <location>
        <begin position="297"/>
        <end position="418"/>
    </location>
</feature>
<dbReference type="EMBL" id="UINC01000774">
    <property type="protein sequence ID" value="SUZ60921.1"/>
    <property type="molecule type" value="Genomic_DNA"/>
</dbReference>
<dbReference type="InterPro" id="IPR005135">
    <property type="entry name" value="Endo/exonuclease/phosphatase"/>
</dbReference>
<dbReference type="InterPro" id="IPR001322">
    <property type="entry name" value="Lamin_tail_dom"/>
</dbReference>
<reference evidence="2" key="1">
    <citation type="submission" date="2018-05" db="EMBL/GenBank/DDBJ databases">
        <authorList>
            <person name="Lanie J.A."/>
            <person name="Ng W.-L."/>
            <person name="Kazmierczak K.M."/>
            <person name="Andrzejewski T.M."/>
            <person name="Davidsen T.M."/>
            <person name="Wayne K.J."/>
            <person name="Tettelin H."/>
            <person name="Glass J.I."/>
            <person name="Rusch D."/>
            <person name="Podicherti R."/>
            <person name="Tsui H.-C.T."/>
            <person name="Winkler M.E."/>
        </authorList>
    </citation>
    <scope>NUCLEOTIDE SEQUENCE</scope>
</reference>
<dbReference type="AlphaFoldDB" id="A0A381P1Y6"/>
<dbReference type="SUPFAM" id="SSF56219">
    <property type="entry name" value="DNase I-like"/>
    <property type="match status" value="1"/>
</dbReference>
<dbReference type="NCBIfam" id="TIGR04183">
    <property type="entry name" value="Por_Secre_tail"/>
    <property type="match status" value="1"/>
</dbReference>
<dbReference type="PROSITE" id="PS51841">
    <property type="entry name" value="LTD"/>
    <property type="match status" value="1"/>
</dbReference>
<dbReference type="Pfam" id="PF03372">
    <property type="entry name" value="Exo_endo_phos"/>
    <property type="match status" value="1"/>
</dbReference>
<proteinExistence type="predicted"/>
<dbReference type="Pfam" id="PF18962">
    <property type="entry name" value="Por_Secre_tail"/>
    <property type="match status" value="1"/>
</dbReference>
<dbReference type="SUPFAM" id="SSF74853">
    <property type="entry name" value="Lamin A/C globular tail domain"/>
    <property type="match status" value="1"/>
</dbReference>
<accession>A0A381P1Y6</accession>
<dbReference type="GO" id="GO:0003824">
    <property type="term" value="F:catalytic activity"/>
    <property type="evidence" value="ECO:0007669"/>
    <property type="project" value="InterPro"/>
</dbReference>
<gene>
    <name evidence="2" type="ORF">METZ01_LOCUS13775</name>
</gene>
<dbReference type="Gene3D" id="2.60.40.1260">
    <property type="entry name" value="Lamin Tail domain"/>
    <property type="match status" value="1"/>
</dbReference>
<evidence type="ECO:0000259" key="1">
    <source>
        <dbReference type="PROSITE" id="PS51841"/>
    </source>
</evidence>